<comment type="caution">
    <text evidence="3">The sequence shown here is derived from an EMBL/GenBank/DDBJ whole genome shotgun (WGS) entry which is preliminary data.</text>
</comment>
<evidence type="ECO:0000256" key="1">
    <source>
        <dbReference type="PROSITE-ProRule" id="PRU00169"/>
    </source>
</evidence>
<dbReference type="Proteomes" id="UP000051401">
    <property type="component" value="Unassembled WGS sequence"/>
</dbReference>
<dbReference type="Gene3D" id="3.40.50.2300">
    <property type="match status" value="1"/>
</dbReference>
<evidence type="ECO:0000313" key="4">
    <source>
        <dbReference type="Proteomes" id="UP000051401"/>
    </source>
</evidence>
<protein>
    <submittedName>
        <fullName evidence="3">Histidine kinase</fullName>
    </submittedName>
</protein>
<dbReference type="PATRIC" id="fig|540747.5.peg.4414"/>
<keyword evidence="4" id="KW-1185">Reference proteome</keyword>
<organism evidence="3 4">
    <name type="scientific">Roseovarius indicus</name>
    <dbReference type="NCBI Taxonomy" id="540747"/>
    <lineage>
        <taxon>Bacteria</taxon>
        <taxon>Pseudomonadati</taxon>
        <taxon>Pseudomonadota</taxon>
        <taxon>Alphaproteobacteria</taxon>
        <taxon>Rhodobacterales</taxon>
        <taxon>Roseobacteraceae</taxon>
        <taxon>Roseovarius</taxon>
    </lineage>
</organism>
<dbReference type="EMBL" id="LAXI01000004">
    <property type="protein sequence ID" value="KRS18121.1"/>
    <property type="molecule type" value="Genomic_DNA"/>
</dbReference>
<dbReference type="InterPro" id="IPR011006">
    <property type="entry name" value="CheY-like_superfamily"/>
</dbReference>
<feature type="domain" description="Response regulatory" evidence="2">
    <location>
        <begin position="9"/>
        <end position="120"/>
    </location>
</feature>
<keyword evidence="3" id="KW-0808">Transferase</keyword>
<name>A0A0T5PA00_9RHOB</name>
<proteinExistence type="predicted"/>
<sequence>MNDNENRATVLVCEDEFVVALDLKLLIEEFGFQVMGPFAKRADALEKLDQNLPDVALLDVRLKDGEVFPLADKLVDLGVPIVFHSGHIFEEDVRNRYPGAETCQKPVSAKHLRTTLENAR</sequence>
<reference evidence="3 4" key="1">
    <citation type="submission" date="2015-04" db="EMBL/GenBank/DDBJ databases">
        <title>The draft genome sequence of Roseovarius indicus B108T.</title>
        <authorList>
            <person name="Li G."/>
            <person name="Lai Q."/>
            <person name="Shao Z."/>
            <person name="Yan P."/>
        </authorList>
    </citation>
    <scope>NUCLEOTIDE SEQUENCE [LARGE SCALE GENOMIC DNA]</scope>
    <source>
        <strain evidence="3 4">B108</strain>
    </source>
</reference>
<gene>
    <name evidence="3" type="ORF">XM52_08135</name>
</gene>
<feature type="modified residue" description="4-aspartylphosphate" evidence="1">
    <location>
        <position position="59"/>
    </location>
</feature>
<dbReference type="GO" id="GO:0000160">
    <property type="term" value="P:phosphorelay signal transduction system"/>
    <property type="evidence" value="ECO:0007669"/>
    <property type="project" value="InterPro"/>
</dbReference>
<dbReference type="OrthoDB" id="582170at2"/>
<dbReference type="AlphaFoldDB" id="A0A0T5PA00"/>
<dbReference type="GO" id="GO:0016301">
    <property type="term" value="F:kinase activity"/>
    <property type="evidence" value="ECO:0007669"/>
    <property type="project" value="UniProtKB-KW"/>
</dbReference>
<dbReference type="SMART" id="SM00448">
    <property type="entry name" value="REC"/>
    <property type="match status" value="1"/>
</dbReference>
<accession>A0A0T5PA00</accession>
<keyword evidence="3" id="KW-0418">Kinase</keyword>
<dbReference type="Pfam" id="PF00072">
    <property type="entry name" value="Response_reg"/>
    <property type="match status" value="1"/>
</dbReference>
<dbReference type="SUPFAM" id="SSF52172">
    <property type="entry name" value="CheY-like"/>
    <property type="match status" value="1"/>
</dbReference>
<evidence type="ECO:0000259" key="2">
    <source>
        <dbReference type="PROSITE" id="PS50110"/>
    </source>
</evidence>
<dbReference type="InterPro" id="IPR001789">
    <property type="entry name" value="Sig_transdc_resp-reg_receiver"/>
</dbReference>
<dbReference type="STRING" id="540747.SAMN04488031_101472"/>
<evidence type="ECO:0000313" key="3">
    <source>
        <dbReference type="EMBL" id="KRS18121.1"/>
    </source>
</evidence>
<dbReference type="PROSITE" id="PS50110">
    <property type="entry name" value="RESPONSE_REGULATORY"/>
    <property type="match status" value="1"/>
</dbReference>
<keyword evidence="1" id="KW-0597">Phosphoprotein</keyword>